<organism evidence="10 11">
    <name type="scientific">Streptacidiphilus fuscans</name>
    <dbReference type="NCBI Taxonomy" id="2789292"/>
    <lineage>
        <taxon>Bacteria</taxon>
        <taxon>Bacillati</taxon>
        <taxon>Actinomycetota</taxon>
        <taxon>Actinomycetes</taxon>
        <taxon>Kitasatosporales</taxon>
        <taxon>Streptomycetaceae</taxon>
        <taxon>Streptacidiphilus</taxon>
    </lineage>
</organism>
<keyword evidence="8" id="KW-0963">Cytoplasm</keyword>
<feature type="domain" description="Cytidylate kinase" evidence="9">
    <location>
        <begin position="19"/>
        <end position="233"/>
    </location>
</feature>
<dbReference type="EC" id="2.7.4.25" evidence="8"/>
<dbReference type="InterPro" id="IPR011994">
    <property type="entry name" value="Cytidylate_kinase_dom"/>
</dbReference>
<dbReference type="Proteomes" id="UP000657385">
    <property type="component" value="Unassembled WGS sequence"/>
</dbReference>
<evidence type="ECO:0000256" key="4">
    <source>
        <dbReference type="ARBA" id="ARBA00022777"/>
    </source>
</evidence>
<keyword evidence="5 8" id="KW-0067">ATP-binding</keyword>
<dbReference type="GO" id="GO:0006220">
    <property type="term" value="P:pyrimidine nucleotide metabolic process"/>
    <property type="evidence" value="ECO:0007669"/>
    <property type="project" value="UniProtKB-UniRule"/>
</dbReference>
<comment type="subcellular location">
    <subcellularLocation>
        <location evidence="8">Cytoplasm</location>
    </subcellularLocation>
</comment>
<keyword evidence="11" id="KW-1185">Reference proteome</keyword>
<evidence type="ECO:0000256" key="7">
    <source>
        <dbReference type="ARBA" id="ARBA00048478"/>
    </source>
</evidence>
<dbReference type="SUPFAM" id="SSF52540">
    <property type="entry name" value="P-loop containing nucleoside triphosphate hydrolases"/>
    <property type="match status" value="1"/>
</dbReference>
<dbReference type="GO" id="GO:0015949">
    <property type="term" value="P:nucleobase-containing small molecule interconversion"/>
    <property type="evidence" value="ECO:0007669"/>
    <property type="project" value="TreeGrafter"/>
</dbReference>
<comment type="catalytic activity">
    <reaction evidence="6 8">
        <text>dCMP + ATP = dCDP + ADP</text>
        <dbReference type="Rhea" id="RHEA:25094"/>
        <dbReference type="ChEBI" id="CHEBI:30616"/>
        <dbReference type="ChEBI" id="CHEBI:57566"/>
        <dbReference type="ChEBI" id="CHEBI:58593"/>
        <dbReference type="ChEBI" id="CHEBI:456216"/>
        <dbReference type="EC" id="2.7.4.25"/>
    </reaction>
</comment>
<evidence type="ECO:0000256" key="8">
    <source>
        <dbReference type="HAMAP-Rule" id="MF_00238"/>
    </source>
</evidence>
<dbReference type="PANTHER" id="PTHR21299:SF2">
    <property type="entry name" value="CYTIDYLATE KINASE"/>
    <property type="match status" value="1"/>
</dbReference>
<dbReference type="InterPro" id="IPR003136">
    <property type="entry name" value="Cytidylate_kin"/>
</dbReference>
<reference evidence="10" key="1">
    <citation type="submission" date="2020-11" db="EMBL/GenBank/DDBJ databases">
        <title>Isolation and identification of active actinomycetes.</title>
        <authorList>
            <person name="Yu B."/>
        </authorList>
    </citation>
    <scope>NUCLEOTIDE SEQUENCE</scope>
    <source>
        <strain evidence="10">NEAU-YB345</strain>
    </source>
</reference>
<feature type="binding site" evidence="8">
    <location>
        <begin position="22"/>
        <end position="30"/>
    </location>
    <ligand>
        <name>ATP</name>
        <dbReference type="ChEBI" id="CHEBI:30616"/>
    </ligand>
</feature>
<comment type="catalytic activity">
    <reaction evidence="7 8">
        <text>CMP + ATP = CDP + ADP</text>
        <dbReference type="Rhea" id="RHEA:11600"/>
        <dbReference type="ChEBI" id="CHEBI:30616"/>
        <dbReference type="ChEBI" id="CHEBI:58069"/>
        <dbReference type="ChEBI" id="CHEBI:60377"/>
        <dbReference type="ChEBI" id="CHEBI:456216"/>
        <dbReference type="EC" id="2.7.4.25"/>
    </reaction>
</comment>
<sequence>MRSEGSRPVDNSSAPVVVVLDGPAGTGKSTVSREIAAQLGYSFLDTGAMYRAMTFWLLNAGVDVDDADAVAVASGKPVIVSGTDAAGPTITVDGVDVSGPIREQPVTAAVSAVSAVAEVRTRLVELQRASALHAERGIVAEGRDMGTVVFPRADVKVFLTASAETRAARRAAQLGVTDLTEIAAILADINRRDTADSSRATAPLRKADDAVEVDTSEMTPDQVVAHIIGLVHQRVAARLG</sequence>
<dbReference type="CDD" id="cd02020">
    <property type="entry name" value="CMPK"/>
    <property type="match status" value="1"/>
</dbReference>
<proteinExistence type="inferred from homology"/>
<dbReference type="HAMAP" id="MF_00238">
    <property type="entry name" value="Cytidyl_kinase_type1"/>
    <property type="match status" value="1"/>
</dbReference>
<evidence type="ECO:0000256" key="3">
    <source>
        <dbReference type="ARBA" id="ARBA00022741"/>
    </source>
</evidence>
<dbReference type="PANTHER" id="PTHR21299">
    <property type="entry name" value="CYTIDYLATE KINASE/PANTOATE-BETA-ALANINE LIGASE"/>
    <property type="match status" value="1"/>
</dbReference>
<dbReference type="EMBL" id="JADPRT010000010">
    <property type="protein sequence ID" value="MBF9071144.1"/>
    <property type="molecule type" value="Genomic_DNA"/>
</dbReference>
<evidence type="ECO:0000259" key="9">
    <source>
        <dbReference type="Pfam" id="PF02224"/>
    </source>
</evidence>
<keyword evidence="3 8" id="KW-0547">Nucleotide-binding</keyword>
<dbReference type="InterPro" id="IPR027417">
    <property type="entry name" value="P-loop_NTPase"/>
</dbReference>
<gene>
    <name evidence="8" type="primary">cmk</name>
    <name evidence="10" type="ORF">I2501_24295</name>
</gene>
<dbReference type="GO" id="GO:0036431">
    <property type="term" value="F:dCMP kinase activity"/>
    <property type="evidence" value="ECO:0007669"/>
    <property type="project" value="InterPro"/>
</dbReference>
<dbReference type="Pfam" id="PF02224">
    <property type="entry name" value="Cytidylate_kin"/>
    <property type="match status" value="1"/>
</dbReference>
<comment type="similarity">
    <text evidence="1 8">Belongs to the cytidylate kinase family. Type 1 subfamily.</text>
</comment>
<name>A0A931B4U0_9ACTN</name>
<evidence type="ECO:0000256" key="5">
    <source>
        <dbReference type="ARBA" id="ARBA00022840"/>
    </source>
</evidence>
<dbReference type="GO" id="GO:0005524">
    <property type="term" value="F:ATP binding"/>
    <property type="evidence" value="ECO:0007669"/>
    <property type="project" value="UniProtKB-UniRule"/>
</dbReference>
<keyword evidence="2 8" id="KW-0808">Transferase</keyword>
<evidence type="ECO:0000256" key="1">
    <source>
        <dbReference type="ARBA" id="ARBA00009427"/>
    </source>
</evidence>
<evidence type="ECO:0000313" key="10">
    <source>
        <dbReference type="EMBL" id="MBF9071144.1"/>
    </source>
</evidence>
<dbReference type="AlphaFoldDB" id="A0A931B4U0"/>
<protein>
    <recommendedName>
        <fullName evidence="8">Cytidylate kinase</fullName>
        <shortName evidence="8">CK</shortName>
        <ecNumber evidence="8">2.7.4.25</ecNumber>
    </recommendedName>
    <alternativeName>
        <fullName evidence="8">Cytidine monophosphate kinase</fullName>
        <shortName evidence="8">CMP kinase</shortName>
    </alternativeName>
</protein>
<keyword evidence="4 8" id="KW-0418">Kinase</keyword>
<dbReference type="GO" id="GO:0005829">
    <property type="term" value="C:cytosol"/>
    <property type="evidence" value="ECO:0007669"/>
    <property type="project" value="TreeGrafter"/>
</dbReference>
<accession>A0A931B4U0</accession>
<evidence type="ECO:0000256" key="2">
    <source>
        <dbReference type="ARBA" id="ARBA00022679"/>
    </source>
</evidence>
<dbReference type="NCBIfam" id="TIGR00017">
    <property type="entry name" value="cmk"/>
    <property type="match status" value="1"/>
</dbReference>
<evidence type="ECO:0000313" key="11">
    <source>
        <dbReference type="Proteomes" id="UP000657385"/>
    </source>
</evidence>
<evidence type="ECO:0000256" key="6">
    <source>
        <dbReference type="ARBA" id="ARBA00047615"/>
    </source>
</evidence>
<dbReference type="Gene3D" id="3.40.50.300">
    <property type="entry name" value="P-loop containing nucleotide triphosphate hydrolases"/>
    <property type="match status" value="1"/>
</dbReference>
<comment type="caution">
    <text evidence="10">The sequence shown here is derived from an EMBL/GenBank/DDBJ whole genome shotgun (WGS) entry which is preliminary data.</text>
</comment>